<feature type="compositionally biased region" description="Polar residues" evidence="1">
    <location>
        <begin position="125"/>
        <end position="145"/>
    </location>
</feature>
<evidence type="ECO:0000256" key="1">
    <source>
        <dbReference type="SAM" id="MobiDB-lite"/>
    </source>
</evidence>
<feature type="region of interest" description="Disordered" evidence="1">
    <location>
        <begin position="297"/>
        <end position="321"/>
    </location>
</feature>
<dbReference type="Proteomes" id="UP001153076">
    <property type="component" value="Unassembled WGS sequence"/>
</dbReference>
<feature type="region of interest" description="Disordered" evidence="1">
    <location>
        <begin position="121"/>
        <end position="165"/>
    </location>
</feature>
<evidence type="ECO:0000313" key="2">
    <source>
        <dbReference type="EMBL" id="KAJ8438053.1"/>
    </source>
</evidence>
<name>A0A9Q1K758_9CARY</name>
<evidence type="ECO:0000313" key="3">
    <source>
        <dbReference type="Proteomes" id="UP001153076"/>
    </source>
</evidence>
<keyword evidence="3" id="KW-1185">Reference proteome</keyword>
<protein>
    <submittedName>
        <fullName evidence="2">Uncharacterized protein</fullName>
    </submittedName>
</protein>
<reference evidence="2" key="1">
    <citation type="submission" date="2022-04" db="EMBL/GenBank/DDBJ databases">
        <title>Carnegiea gigantea Genome sequencing and assembly v2.</title>
        <authorList>
            <person name="Copetti D."/>
            <person name="Sanderson M.J."/>
            <person name="Burquez A."/>
            <person name="Wojciechowski M.F."/>
        </authorList>
    </citation>
    <scope>NUCLEOTIDE SEQUENCE</scope>
    <source>
        <strain evidence="2">SGP5-SGP5p</strain>
        <tissue evidence="2">Aerial part</tissue>
    </source>
</reference>
<dbReference type="AlphaFoldDB" id="A0A9Q1K758"/>
<gene>
    <name evidence="2" type="ORF">Cgig2_014182</name>
</gene>
<sequence>MMSSSLPCTLPVWFQQLLNLASYEGCVVVCSGSVAQGSLILALSHRFSGYHLPIPSTPSTLAQEGLRCLVAVVWVVSLTPHSVRPARECFDLSHRLYLHLNFSILISLTLLTSCSSATESLSPTNSKNGDNDNLNQDPTPSSAAQSKYPHSMGRSGSDHPCNPIKKGQASYAKAMKFGKGCNAHSLNPCPEERIDSPLPPAVPLLAHSHQIEVCPDLPLQSKVEIVVEKFRGASEQSSVKVNHPSSFSNEPVTTTDKWIRVSAKKRLRSMTNPGVGKPCPLKPTSQPKVTVVDPAMSPNNIGSPSLVANHGDPDERDPSLHTSLVTRDNTILLA</sequence>
<proteinExistence type="predicted"/>
<comment type="caution">
    <text evidence="2">The sequence shown here is derived from an EMBL/GenBank/DDBJ whole genome shotgun (WGS) entry which is preliminary data.</text>
</comment>
<accession>A0A9Q1K758</accession>
<organism evidence="2 3">
    <name type="scientific">Carnegiea gigantea</name>
    <dbReference type="NCBI Taxonomy" id="171969"/>
    <lineage>
        <taxon>Eukaryota</taxon>
        <taxon>Viridiplantae</taxon>
        <taxon>Streptophyta</taxon>
        <taxon>Embryophyta</taxon>
        <taxon>Tracheophyta</taxon>
        <taxon>Spermatophyta</taxon>
        <taxon>Magnoliopsida</taxon>
        <taxon>eudicotyledons</taxon>
        <taxon>Gunneridae</taxon>
        <taxon>Pentapetalae</taxon>
        <taxon>Caryophyllales</taxon>
        <taxon>Cactineae</taxon>
        <taxon>Cactaceae</taxon>
        <taxon>Cactoideae</taxon>
        <taxon>Echinocereeae</taxon>
        <taxon>Carnegiea</taxon>
    </lineage>
</organism>
<dbReference type="EMBL" id="JAKOGI010000272">
    <property type="protein sequence ID" value="KAJ8438053.1"/>
    <property type="molecule type" value="Genomic_DNA"/>
</dbReference>